<evidence type="ECO:0000256" key="1">
    <source>
        <dbReference type="SAM" id="MobiDB-lite"/>
    </source>
</evidence>
<protein>
    <recommendedName>
        <fullName evidence="2">PDZ domain-containing protein</fullName>
    </recommendedName>
</protein>
<feature type="compositionally biased region" description="Basic and acidic residues" evidence="1">
    <location>
        <begin position="166"/>
        <end position="175"/>
    </location>
</feature>
<accession>X6M5M6</accession>
<evidence type="ECO:0000313" key="3">
    <source>
        <dbReference type="EMBL" id="ETO09229.1"/>
    </source>
</evidence>
<dbReference type="InterPro" id="IPR036034">
    <property type="entry name" value="PDZ_sf"/>
</dbReference>
<evidence type="ECO:0000313" key="4">
    <source>
        <dbReference type="Proteomes" id="UP000023152"/>
    </source>
</evidence>
<dbReference type="Gene3D" id="2.30.42.10">
    <property type="match status" value="1"/>
</dbReference>
<dbReference type="SUPFAM" id="SSF50156">
    <property type="entry name" value="PDZ domain-like"/>
    <property type="match status" value="1"/>
</dbReference>
<dbReference type="EMBL" id="ASPP01024228">
    <property type="protein sequence ID" value="ETO09229.1"/>
    <property type="molecule type" value="Genomic_DNA"/>
</dbReference>
<name>X6M5M6_RETFI</name>
<keyword evidence="4" id="KW-1185">Reference proteome</keyword>
<dbReference type="PROSITE" id="PS50106">
    <property type="entry name" value="PDZ"/>
    <property type="match status" value="1"/>
</dbReference>
<proteinExistence type="predicted"/>
<sequence>MDGGFDELDIPTQILEFTFQGNQAVGFSVNVTSRMEVAKVKENGQAQQLGLKQGDILIRIDEEDVGKNWEKATQLLKDRVTKPGKFTIAFSRRQVEKLSIFVSRAGMETLNGKYVFWKRDSQNHGVPIFVKETDYTSKYLKGRNESEDEEKADKPKENANKNVSSNDKDKDKDKDKTDINFLQCNDGNVHILQRVVCDEESGESLWVLRDGKDQHFYLAMTKEYLPPQQGWDTVPNSHAKYPAPGLQFYAADTKFVTKMLPDGTIYDPTKRNETHDALNIQSRGRTNQHRQQQTLTKLNQFQATATAAAVQIQAMAAKAGMGAATAMGRYQYNTAA</sequence>
<organism evidence="3 4">
    <name type="scientific">Reticulomyxa filosa</name>
    <dbReference type="NCBI Taxonomy" id="46433"/>
    <lineage>
        <taxon>Eukaryota</taxon>
        <taxon>Sar</taxon>
        <taxon>Rhizaria</taxon>
        <taxon>Retaria</taxon>
        <taxon>Foraminifera</taxon>
        <taxon>Monothalamids</taxon>
        <taxon>Reticulomyxidae</taxon>
        <taxon>Reticulomyxa</taxon>
    </lineage>
</organism>
<dbReference type="Proteomes" id="UP000023152">
    <property type="component" value="Unassembled WGS sequence"/>
</dbReference>
<feature type="domain" description="PDZ" evidence="2">
    <location>
        <begin position="14"/>
        <end position="78"/>
    </location>
</feature>
<feature type="region of interest" description="Disordered" evidence="1">
    <location>
        <begin position="141"/>
        <end position="175"/>
    </location>
</feature>
<feature type="non-terminal residue" evidence="3">
    <location>
        <position position="336"/>
    </location>
</feature>
<comment type="caution">
    <text evidence="3">The sequence shown here is derived from an EMBL/GenBank/DDBJ whole genome shotgun (WGS) entry which is preliminary data.</text>
</comment>
<dbReference type="AlphaFoldDB" id="X6M5M6"/>
<evidence type="ECO:0000259" key="2">
    <source>
        <dbReference type="PROSITE" id="PS50106"/>
    </source>
</evidence>
<gene>
    <name evidence="3" type="ORF">RFI_28158</name>
</gene>
<dbReference type="InterPro" id="IPR001478">
    <property type="entry name" value="PDZ"/>
</dbReference>
<reference evidence="3 4" key="1">
    <citation type="journal article" date="2013" name="Curr. Biol.">
        <title>The Genome of the Foraminiferan Reticulomyxa filosa.</title>
        <authorList>
            <person name="Glockner G."/>
            <person name="Hulsmann N."/>
            <person name="Schleicher M."/>
            <person name="Noegel A.A."/>
            <person name="Eichinger L."/>
            <person name="Gallinger C."/>
            <person name="Pawlowski J."/>
            <person name="Sierra R."/>
            <person name="Euteneuer U."/>
            <person name="Pillet L."/>
            <person name="Moustafa A."/>
            <person name="Platzer M."/>
            <person name="Groth M."/>
            <person name="Szafranski K."/>
            <person name="Schliwa M."/>
        </authorList>
    </citation>
    <scope>NUCLEOTIDE SEQUENCE [LARGE SCALE GENOMIC DNA]</scope>
</reference>